<comment type="subcellular location">
    <subcellularLocation>
        <location evidence="1">Mitochondrion inner membrane</location>
        <topology evidence="1">Single-pass membrane protein</topology>
    </subcellularLocation>
</comment>
<name>A0A1J4JE13_9EUKA</name>
<dbReference type="OrthoDB" id="10249888at2759"/>
<dbReference type="CDD" id="cd07521">
    <property type="entry name" value="HAD_FCP1-like"/>
    <property type="match status" value="1"/>
</dbReference>
<dbReference type="Proteomes" id="UP000179807">
    <property type="component" value="Unassembled WGS sequence"/>
</dbReference>
<reference evidence="3" key="1">
    <citation type="submission" date="2016-10" db="EMBL/GenBank/DDBJ databases">
        <authorList>
            <person name="Benchimol M."/>
            <person name="Almeida L.G."/>
            <person name="Vasconcelos A.T."/>
            <person name="Perreira-Neves A."/>
            <person name="Rosa I.A."/>
            <person name="Tasca T."/>
            <person name="Bogo M.R."/>
            <person name="de Souza W."/>
        </authorList>
    </citation>
    <scope>NUCLEOTIDE SEQUENCE [LARGE SCALE GENOMIC DNA]</scope>
    <source>
        <strain evidence="3">K</strain>
    </source>
</reference>
<proteinExistence type="inferred from homology"/>
<gene>
    <name evidence="3" type="ORF">TRFO_09438</name>
</gene>
<dbReference type="InterPro" id="IPR050365">
    <property type="entry name" value="TIM50"/>
</dbReference>
<dbReference type="SUPFAM" id="SSF56784">
    <property type="entry name" value="HAD-like"/>
    <property type="match status" value="1"/>
</dbReference>
<comment type="caution">
    <text evidence="3">The sequence shown here is derived from an EMBL/GenBank/DDBJ whole genome shotgun (WGS) entry which is preliminary data.</text>
</comment>
<evidence type="ECO:0000256" key="1">
    <source>
        <dbReference type="RuleBase" id="RU365079"/>
    </source>
</evidence>
<protein>
    <recommendedName>
        <fullName evidence="1">Mitochondrial import inner membrane translocase subunit TIM50</fullName>
    </recommendedName>
</protein>
<dbReference type="Pfam" id="PF03031">
    <property type="entry name" value="NIF"/>
    <property type="match status" value="1"/>
</dbReference>
<dbReference type="VEuPathDB" id="TrichDB:TRFO_09438"/>
<evidence type="ECO:0000259" key="2">
    <source>
        <dbReference type="PROSITE" id="PS50969"/>
    </source>
</evidence>
<evidence type="ECO:0000313" key="4">
    <source>
        <dbReference type="Proteomes" id="UP000179807"/>
    </source>
</evidence>
<dbReference type="InterPro" id="IPR004274">
    <property type="entry name" value="FCP1_dom"/>
</dbReference>
<dbReference type="RefSeq" id="XP_068350575.1">
    <property type="nucleotide sequence ID" value="XM_068494869.1"/>
</dbReference>
<keyword evidence="1" id="KW-0496">Mitochondrion</keyword>
<sequence length="236" mass="27629">MNQLDFHFSKGKLNLFQFQILEILLYKMFDQTVMTHICIPFTHDITLTSDNLMCPATTVHLNTAKKVLVFDMDETLTHSSYQPIENHLNSMVFNLNGINIYVYERPNASNLLYKLQKMFNLFIFTAGNKEYADPIISNFFSFVPEDHRLFRDSCRKENNKIYKDLYKFRRPMNEVIIVEDCLDVIGFFPRNTIIIPSFQATDDDNIFGEILGPILEKCSKEDDVRPIIAQNRIVTF</sequence>
<dbReference type="Gene3D" id="3.40.50.1000">
    <property type="entry name" value="HAD superfamily/HAD-like"/>
    <property type="match status" value="1"/>
</dbReference>
<dbReference type="PANTHER" id="PTHR12210">
    <property type="entry name" value="DULLARD PROTEIN PHOSPHATASE"/>
    <property type="match status" value="1"/>
</dbReference>
<dbReference type="GO" id="GO:0005744">
    <property type="term" value="C:TIM23 mitochondrial import inner membrane translocase complex"/>
    <property type="evidence" value="ECO:0007669"/>
    <property type="project" value="UniProtKB-UniRule"/>
</dbReference>
<dbReference type="InterPro" id="IPR023214">
    <property type="entry name" value="HAD_sf"/>
</dbReference>
<dbReference type="InterPro" id="IPR036412">
    <property type="entry name" value="HAD-like_sf"/>
</dbReference>
<comment type="subunit">
    <text evidence="1">Component of the TIM23 complex.</text>
</comment>
<dbReference type="SMART" id="SM00577">
    <property type="entry name" value="CPDc"/>
    <property type="match status" value="1"/>
</dbReference>
<accession>A0A1J4JE13</accession>
<feature type="domain" description="FCP1 homology" evidence="2">
    <location>
        <begin position="61"/>
        <end position="218"/>
    </location>
</feature>
<organism evidence="3 4">
    <name type="scientific">Tritrichomonas foetus</name>
    <dbReference type="NCBI Taxonomy" id="1144522"/>
    <lineage>
        <taxon>Eukaryota</taxon>
        <taxon>Metamonada</taxon>
        <taxon>Parabasalia</taxon>
        <taxon>Tritrichomonadida</taxon>
        <taxon>Tritrichomonadidae</taxon>
        <taxon>Tritrichomonas</taxon>
    </lineage>
</organism>
<keyword evidence="1" id="KW-0811">Translocation</keyword>
<keyword evidence="1" id="KW-0653">Protein transport</keyword>
<keyword evidence="4" id="KW-1185">Reference proteome</keyword>
<dbReference type="GO" id="GO:0015031">
    <property type="term" value="P:protein transport"/>
    <property type="evidence" value="ECO:0007669"/>
    <property type="project" value="UniProtKB-KW"/>
</dbReference>
<dbReference type="AlphaFoldDB" id="A0A1J4JE13"/>
<dbReference type="EMBL" id="MLAK01001115">
    <property type="protein sequence ID" value="OHS97438.1"/>
    <property type="molecule type" value="Genomic_DNA"/>
</dbReference>
<evidence type="ECO:0000313" key="3">
    <source>
        <dbReference type="EMBL" id="OHS97438.1"/>
    </source>
</evidence>
<comment type="function">
    <text evidence="1">Essential component of the TIM23 complex, a complex that mediates the translocation of transit peptide-containing proteins across the mitochondrial inner membrane.</text>
</comment>
<dbReference type="PROSITE" id="PS50969">
    <property type="entry name" value="FCP1"/>
    <property type="match status" value="1"/>
</dbReference>
<dbReference type="GeneID" id="94829573"/>
<keyword evidence="1" id="KW-0809">Transit peptide</keyword>
<keyword evidence="1" id="KW-0813">Transport</keyword>
<comment type="similarity">
    <text evidence="1">Belongs to the TIM50 family.</text>
</comment>